<dbReference type="InterPro" id="IPR011006">
    <property type="entry name" value="CheY-like_superfamily"/>
</dbReference>
<reference evidence="10" key="1">
    <citation type="submission" date="2021-03" db="EMBL/GenBank/DDBJ databases">
        <title>Acanthopleuribacteraceae sp. M133.</title>
        <authorList>
            <person name="Wang G."/>
        </authorList>
    </citation>
    <scope>NUCLEOTIDE SEQUENCE</scope>
    <source>
        <strain evidence="10">M133</strain>
    </source>
</reference>
<evidence type="ECO:0000256" key="6">
    <source>
        <dbReference type="PROSITE-ProRule" id="PRU00169"/>
    </source>
</evidence>
<evidence type="ECO:0000313" key="11">
    <source>
        <dbReference type="Proteomes" id="UP000663929"/>
    </source>
</evidence>
<dbReference type="Pfam" id="PF00072">
    <property type="entry name" value="Response_reg"/>
    <property type="match status" value="1"/>
</dbReference>
<dbReference type="InterPro" id="IPR016032">
    <property type="entry name" value="Sig_transdc_resp-reg_C-effctor"/>
</dbReference>
<keyword evidence="3" id="KW-0805">Transcription regulation</keyword>
<dbReference type="GO" id="GO:0000976">
    <property type="term" value="F:transcription cis-regulatory region binding"/>
    <property type="evidence" value="ECO:0007669"/>
    <property type="project" value="TreeGrafter"/>
</dbReference>
<dbReference type="RefSeq" id="WP_237381802.1">
    <property type="nucleotide sequence ID" value="NZ_CP071793.1"/>
</dbReference>
<evidence type="ECO:0000256" key="3">
    <source>
        <dbReference type="ARBA" id="ARBA00023015"/>
    </source>
</evidence>
<dbReference type="SMART" id="SM00448">
    <property type="entry name" value="REC"/>
    <property type="match status" value="1"/>
</dbReference>
<dbReference type="Proteomes" id="UP000663929">
    <property type="component" value="Chromosome"/>
</dbReference>
<evidence type="ECO:0000256" key="7">
    <source>
        <dbReference type="PROSITE-ProRule" id="PRU01091"/>
    </source>
</evidence>
<dbReference type="Pfam" id="PF00486">
    <property type="entry name" value="Trans_reg_C"/>
    <property type="match status" value="1"/>
</dbReference>
<dbReference type="KEGG" id="scor:J3U87_04330"/>
<evidence type="ECO:0000259" key="8">
    <source>
        <dbReference type="PROSITE" id="PS50110"/>
    </source>
</evidence>
<sequence length="230" mass="25696">MRILVVEDNLDIAANIMDFLEASGYSPDHAPDGICGMHLALTQHFDVIVLDLMLPGMDGLTLCSHLRERGDNTPILMLTARDTLPDKVAGFDAGTDDYLVKPFALKELFVRVRALGQRNRGSSGQVLRVADLELNLGTFEVTRAGHPLELNKVGIRILRCLMEASPNVVTRDELTWQIWQDQPPGSDALRSHIYHLRQVVDKPFPSHLLQTLRGVGYRLVSSHESHPRSF</sequence>
<name>A0A8A4TNX6_SULCO</name>
<dbReference type="SUPFAM" id="SSF52172">
    <property type="entry name" value="CheY-like"/>
    <property type="match status" value="1"/>
</dbReference>
<dbReference type="Gene3D" id="3.40.50.2300">
    <property type="match status" value="1"/>
</dbReference>
<dbReference type="SUPFAM" id="SSF46894">
    <property type="entry name" value="C-terminal effector domain of the bipartite response regulators"/>
    <property type="match status" value="1"/>
</dbReference>
<dbReference type="EMBL" id="CP071793">
    <property type="protein sequence ID" value="QTD51676.1"/>
    <property type="molecule type" value="Genomic_DNA"/>
</dbReference>
<evidence type="ECO:0000256" key="5">
    <source>
        <dbReference type="ARBA" id="ARBA00023163"/>
    </source>
</evidence>
<evidence type="ECO:0000313" key="10">
    <source>
        <dbReference type="EMBL" id="QTD51676.1"/>
    </source>
</evidence>
<feature type="domain" description="Response regulatory" evidence="8">
    <location>
        <begin position="2"/>
        <end position="116"/>
    </location>
</feature>
<dbReference type="SMART" id="SM00862">
    <property type="entry name" value="Trans_reg_C"/>
    <property type="match status" value="1"/>
</dbReference>
<keyword evidence="11" id="KW-1185">Reference proteome</keyword>
<dbReference type="GO" id="GO:0032993">
    <property type="term" value="C:protein-DNA complex"/>
    <property type="evidence" value="ECO:0007669"/>
    <property type="project" value="TreeGrafter"/>
</dbReference>
<dbReference type="AlphaFoldDB" id="A0A8A4TNX6"/>
<dbReference type="PROSITE" id="PS50110">
    <property type="entry name" value="RESPONSE_REGULATORY"/>
    <property type="match status" value="1"/>
</dbReference>
<dbReference type="CDD" id="cd00383">
    <property type="entry name" value="trans_reg_C"/>
    <property type="match status" value="1"/>
</dbReference>
<accession>A0A8A4TNX6</accession>
<evidence type="ECO:0000259" key="9">
    <source>
        <dbReference type="PROSITE" id="PS51755"/>
    </source>
</evidence>
<dbReference type="CDD" id="cd17624">
    <property type="entry name" value="REC_OmpR_PmrA-like"/>
    <property type="match status" value="1"/>
</dbReference>
<gene>
    <name evidence="10" type="ORF">J3U87_04330</name>
</gene>
<feature type="DNA-binding region" description="OmpR/PhoB-type" evidence="7">
    <location>
        <begin position="124"/>
        <end position="221"/>
    </location>
</feature>
<dbReference type="InterPro" id="IPR036388">
    <property type="entry name" value="WH-like_DNA-bd_sf"/>
</dbReference>
<keyword evidence="1 6" id="KW-0597">Phosphoprotein</keyword>
<keyword evidence="2" id="KW-0902">Two-component regulatory system</keyword>
<proteinExistence type="predicted"/>
<dbReference type="InterPro" id="IPR001867">
    <property type="entry name" value="OmpR/PhoB-type_DNA-bd"/>
</dbReference>
<dbReference type="PANTHER" id="PTHR48111:SF22">
    <property type="entry name" value="REGULATOR OF RPOS"/>
    <property type="match status" value="1"/>
</dbReference>
<feature type="domain" description="OmpR/PhoB-type" evidence="9">
    <location>
        <begin position="124"/>
        <end position="221"/>
    </location>
</feature>
<dbReference type="FunFam" id="1.10.10.10:FF:000058">
    <property type="entry name" value="DNA-binding response OmpR family regulator"/>
    <property type="match status" value="1"/>
</dbReference>
<dbReference type="PROSITE" id="PS51755">
    <property type="entry name" value="OMPR_PHOB"/>
    <property type="match status" value="1"/>
</dbReference>
<evidence type="ECO:0000256" key="4">
    <source>
        <dbReference type="ARBA" id="ARBA00023125"/>
    </source>
</evidence>
<dbReference type="GO" id="GO:0000156">
    <property type="term" value="F:phosphorelay response regulator activity"/>
    <property type="evidence" value="ECO:0007669"/>
    <property type="project" value="TreeGrafter"/>
</dbReference>
<dbReference type="Gene3D" id="6.10.250.690">
    <property type="match status" value="1"/>
</dbReference>
<keyword evidence="5" id="KW-0804">Transcription</keyword>
<protein>
    <submittedName>
        <fullName evidence="10">Response regulator transcription factor</fullName>
    </submittedName>
</protein>
<evidence type="ECO:0000256" key="1">
    <source>
        <dbReference type="ARBA" id="ARBA00022553"/>
    </source>
</evidence>
<dbReference type="Gene3D" id="1.10.10.10">
    <property type="entry name" value="Winged helix-like DNA-binding domain superfamily/Winged helix DNA-binding domain"/>
    <property type="match status" value="1"/>
</dbReference>
<dbReference type="FunFam" id="3.40.50.2300:FF:000001">
    <property type="entry name" value="DNA-binding response regulator PhoB"/>
    <property type="match status" value="1"/>
</dbReference>
<dbReference type="GO" id="GO:0005829">
    <property type="term" value="C:cytosol"/>
    <property type="evidence" value="ECO:0007669"/>
    <property type="project" value="TreeGrafter"/>
</dbReference>
<evidence type="ECO:0000256" key="2">
    <source>
        <dbReference type="ARBA" id="ARBA00023012"/>
    </source>
</evidence>
<dbReference type="InterPro" id="IPR001789">
    <property type="entry name" value="Sig_transdc_resp-reg_receiver"/>
</dbReference>
<keyword evidence="4 7" id="KW-0238">DNA-binding</keyword>
<feature type="modified residue" description="4-aspartylphosphate" evidence="6">
    <location>
        <position position="51"/>
    </location>
</feature>
<dbReference type="InterPro" id="IPR039420">
    <property type="entry name" value="WalR-like"/>
</dbReference>
<dbReference type="PANTHER" id="PTHR48111">
    <property type="entry name" value="REGULATOR OF RPOS"/>
    <property type="match status" value="1"/>
</dbReference>
<dbReference type="GO" id="GO:0006355">
    <property type="term" value="P:regulation of DNA-templated transcription"/>
    <property type="evidence" value="ECO:0007669"/>
    <property type="project" value="InterPro"/>
</dbReference>
<organism evidence="10 11">
    <name type="scientific">Sulfidibacter corallicola</name>
    <dbReference type="NCBI Taxonomy" id="2818388"/>
    <lineage>
        <taxon>Bacteria</taxon>
        <taxon>Pseudomonadati</taxon>
        <taxon>Acidobacteriota</taxon>
        <taxon>Holophagae</taxon>
        <taxon>Acanthopleuribacterales</taxon>
        <taxon>Acanthopleuribacteraceae</taxon>
        <taxon>Sulfidibacter</taxon>
    </lineage>
</organism>